<evidence type="ECO:0000313" key="1">
    <source>
        <dbReference type="EMBL" id="CAD9770393.1"/>
    </source>
</evidence>
<accession>A0A7S2TUU3</accession>
<sequence length="112" mass="12348">MSRANDCCMHRTYVCVYTICPDCDAPQCRARSASLSSSSSSSSASKKRQLILPEAVVKYILNFCPWYWFEGADAQAKEKSRSRLGSLLGGLSRRLSETKEQIKSAQGGCQIS</sequence>
<proteinExistence type="predicted"/>
<reference evidence="1" key="1">
    <citation type="submission" date="2021-01" db="EMBL/GenBank/DDBJ databases">
        <authorList>
            <person name="Corre E."/>
            <person name="Pelletier E."/>
            <person name="Niang G."/>
            <person name="Scheremetjew M."/>
            <person name="Finn R."/>
            <person name="Kale V."/>
            <person name="Holt S."/>
            <person name="Cochrane G."/>
            <person name="Meng A."/>
            <person name="Brown T."/>
            <person name="Cohen L."/>
        </authorList>
    </citation>
    <scope>NUCLEOTIDE SEQUENCE</scope>
    <source>
        <strain evidence="1">CCMP622</strain>
    </source>
</reference>
<dbReference type="EMBL" id="HBHP01023081">
    <property type="protein sequence ID" value="CAD9770393.1"/>
    <property type="molecule type" value="Transcribed_RNA"/>
</dbReference>
<dbReference type="AlphaFoldDB" id="A0A7S2TUU3"/>
<organism evidence="1">
    <name type="scientific">Lotharella oceanica</name>
    <dbReference type="NCBI Taxonomy" id="641309"/>
    <lineage>
        <taxon>Eukaryota</taxon>
        <taxon>Sar</taxon>
        <taxon>Rhizaria</taxon>
        <taxon>Cercozoa</taxon>
        <taxon>Chlorarachniophyceae</taxon>
        <taxon>Lotharella</taxon>
    </lineage>
</organism>
<gene>
    <name evidence="1" type="ORF">LSP00402_LOCUS14378</name>
</gene>
<name>A0A7S2TUU3_9EUKA</name>
<protein>
    <submittedName>
        <fullName evidence="1">Uncharacterized protein</fullName>
    </submittedName>
</protein>